<evidence type="ECO:0000256" key="10">
    <source>
        <dbReference type="ARBA" id="ARBA00058436"/>
    </source>
</evidence>
<dbReference type="RefSeq" id="XP_006976561.1">
    <property type="nucleotide sequence ID" value="XM_006976499.3"/>
</dbReference>
<keyword evidence="4 12" id="KW-0812">Transmembrane</keyword>
<dbReference type="SUPFAM" id="SSF103473">
    <property type="entry name" value="MFS general substrate transporter"/>
    <property type="match status" value="1"/>
</dbReference>
<reference evidence="13" key="2">
    <citation type="submission" date="2025-08" db="UniProtKB">
        <authorList>
            <consortium name="Ensembl"/>
        </authorList>
    </citation>
    <scope>IDENTIFICATION</scope>
</reference>
<feature type="transmembrane region" description="Helical" evidence="12">
    <location>
        <begin position="209"/>
        <end position="231"/>
    </location>
</feature>
<feature type="transmembrane region" description="Helical" evidence="12">
    <location>
        <begin position="460"/>
        <end position="480"/>
    </location>
</feature>
<keyword evidence="6" id="KW-0571">Peptide transport</keyword>
<dbReference type="GO" id="GO:0016020">
    <property type="term" value="C:membrane"/>
    <property type="evidence" value="ECO:0007669"/>
    <property type="project" value="UniProtKB-SubCell"/>
</dbReference>
<evidence type="ECO:0000256" key="4">
    <source>
        <dbReference type="ARBA" id="ARBA00022692"/>
    </source>
</evidence>
<evidence type="ECO:0000313" key="14">
    <source>
        <dbReference type="Proteomes" id="UP000694547"/>
    </source>
</evidence>
<proteinExistence type="inferred from homology"/>
<dbReference type="GeneID" id="102916292"/>
<protein>
    <recommendedName>
        <fullName evidence="11">Solute carrier family 15 member 5</fullName>
    </recommendedName>
</protein>
<keyword evidence="7" id="KW-0653">Protein transport</keyword>
<feature type="transmembrane region" description="Helical" evidence="12">
    <location>
        <begin position="101"/>
        <end position="123"/>
    </location>
</feature>
<dbReference type="GO" id="GO:0015833">
    <property type="term" value="P:peptide transport"/>
    <property type="evidence" value="ECO:0007669"/>
    <property type="project" value="UniProtKB-KW"/>
</dbReference>
<feature type="transmembrane region" description="Helical" evidence="12">
    <location>
        <begin position="337"/>
        <end position="357"/>
    </location>
</feature>
<dbReference type="Proteomes" id="UP000694547">
    <property type="component" value="Chromosome 3"/>
</dbReference>
<dbReference type="Ensembl" id="ENSPEMT00000013842.2">
    <property type="protein sequence ID" value="ENSPEMP00000009670.1"/>
    <property type="gene ID" value="ENSPEMG00000010898.2"/>
</dbReference>
<keyword evidence="14" id="KW-1185">Reference proteome</keyword>
<comment type="similarity">
    <text evidence="2">Belongs to the major facilitator superfamily. Proton-dependent oligopeptide transporter (POT/PTR) (TC 2.A.17) family.</text>
</comment>
<name>A0A6I9LC14_PERMB</name>
<sequence length="568" mass="62443">MPVTDFIIADEELALHGGPEQQKTVRPFGCSQVGICLLLVELCEKFAFFEVVCNMIPFCTVKLGYYNHQAAILNLCFIGASVLTPLFVGWLADNSFGRNKLVCISLLLHFLGTALLSVLAFPLEDFYGGSYPVVNSVPVEERAGLFHIALLTLCLGTGGIRAVVRPLDAYGLQEHESKKPMSFFSWASWSMNLSGAAVFLGISCIQHSGAGAIVVLLPSLSVFTALVALYMRRCDLIYQPEKHCSLLTVSGVIVKALKKCCLPYCLLGREGTSWSDHAMEKRGGRHNELQEEDTEIIFSTLLPLFSFQLVHKMCLMQIPSGYYLQTMNSNRNLGGSPLPIALMNAISILPLLILAPFMDYCSNHLLSSERDGPLLSAYIIAGNGCAALSVAIAGFLEINRKLAQEQSPPGKGFSVSSLAYGSLVPQYVLLGVSEALVNPAVSMVIHRFIPSTFRGTSMNFLTLFHGFACFSGALLVELVYLISEGNWFPNTLNKGNLEGFFFVLASLMLLNVLGFWRALRRYCNLNHFNAQSISGRNREETLLYKKSLKFYGSIHETSSSIDLWETAL</sequence>
<organism evidence="13 14">
    <name type="scientific">Peromyscus maniculatus bairdii</name>
    <name type="common">Prairie deer mouse</name>
    <dbReference type="NCBI Taxonomy" id="230844"/>
    <lineage>
        <taxon>Eukaryota</taxon>
        <taxon>Metazoa</taxon>
        <taxon>Chordata</taxon>
        <taxon>Craniata</taxon>
        <taxon>Vertebrata</taxon>
        <taxon>Euteleostomi</taxon>
        <taxon>Mammalia</taxon>
        <taxon>Eutheria</taxon>
        <taxon>Euarchontoglires</taxon>
        <taxon>Glires</taxon>
        <taxon>Rodentia</taxon>
        <taxon>Myomorpha</taxon>
        <taxon>Muroidea</taxon>
        <taxon>Cricetidae</taxon>
        <taxon>Neotominae</taxon>
        <taxon>Peromyscus</taxon>
    </lineage>
</organism>
<gene>
    <name evidence="13" type="primary">Slc15a5</name>
</gene>
<evidence type="ECO:0000256" key="6">
    <source>
        <dbReference type="ARBA" id="ARBA00022856"/>
    </source>
</evidence>
<dbReference type="PANTHER" id="PTHR11654">
    <property type="entry name" value="OLIGOPEPTIDE TRANSPORTER-RELATED"/>
    <property type="match status" value="1"/>
</dbReference>
<evidence type="ECO:0000256" key="3">
    <source>
        <dbReference type="ARBA" id="ARBA00022448"/>
    </source>
</evidence>
<dbReference type="CTD" id="729025"/>
<evidence type="ECO:0000313" key="13">
    <source>
        <dbReference type="Ensembl" id="ENSPEMP00000009670.1"/>
    </source>
</evidence>
<feature type="transmembrane region" description="Helical" evidence="12">
    <location>
        <begin position="377"/>
        <end position="396"/>
    </location>
</feature>
<dbReference type="GO" id="GO:0015293">
    <property type="term" value="F:symporter activity"/>
    <property type="evidence" value="ECO:0007669"/>
    <property type="project" value="UniProtKB-KW"/>
</dbReference>
<evidence type="ECO:0000256" key="2">
    <source>
        <dbReference type="ARBA" id="ARBA00005982"/>
    </source>
</evidence>
<feature type="transmembrane region" description="Helical" evidence="12">
    <location>
        <begin position="143"/>
        <end position="163"/>
    </location>
</feature>
<keyword evidence="5" id="KW-0769">Symport</keyword>
<reference evidence="13" key="3">
    <citation type="submission" date="2025-09" db="UniProtKB">
        <authorList>
            <consortium name="Ensembl"/>
        </authorList>
    </citation>
    <scope>IDENTIFICATION</scope>
</reference>
<evidence type="ECO:0000256" key="5">
    <source>
        <dbReference type="ARBA" id="ARBA00022847"/>
    </source>
</evidence>
<dbReference type="FunFam" id="1.20.1250.20:FF:000316">
    <property type="entry name" value="Solute carrier family 15, member 5"/>
    <property type="match status" value="1"/>
</dbReference>
<dbReference type="InterPro" id="IPR036259">
    <property type="entry name" value="MFS_trans_sf"/>
</dbReference>
<dbReference type="Gene3D" id="1.20.1250.20">
    <property type="entry name" value="MFS general substrate transporter like domains"/>
    <property type="match status" value="1"/>
</dbReference>
<feature type="transmembrane region" description="Helical" evidence="12">
    <location>
        <begin position="500"/>
        <end position="519"/>
    </location>
</feature>
<comment type="subcellular location">
    <subcellularLocation>
        <location evidence="1">Membrane</location>
        <topology evidence="1">Multi-pass membrane protein</topology>
    </subcellularLocation>
</comment>
<evidence type="ECO:0000256" key="1">
    <source>
        <dbReference type="ARBA" id="ARBA00004141"/>
    </source>
</evidence>
<keyword evidence="3" id="KW-0813">Transport</keyword>
<evidence type="ECO:0000256" key="8">
    <source>
        <dbReference type="ARBA" id="ARBA00022989"/>
    </source>
</evidence>
<dbReference type="GO" id="GO:0015031">
    <property type="term" value="P:protein transport"/>
    <property type="evidence" value="ECO:0007669"/>
    <property type="project" value="UniProtKB-KW"/>
</dbReference>
<feature type="transmembrane region" description="Helical" evidence="12">
    <location>
        <begin position="183"/>
        <end position="203"/>
    </location>
</feature>
<evidence type="ECO:0000256" key="9">
    <source>
        <dbReference type="ARBA" id="ARBA00023136"/>
    </source>
</evidence>
<dbReference type="InterPro" id="IPR000109">
    <property type="entry name" value="POT_fam"/>
</dbReference>
<accession>A0A6I9LC14</accession>
<evidence type="ECO:0000256" key="7">
    <source>
        <dbReference type="ARBA" id="ARBA00022927"/>
    </source>
</evidence>
<dbReference type="AlphaFoldDB" id="A0A6I9LC14"/>
<dbReference type="GeneTree" id="ENSGT00940000158916"/>
<keyword evidence="9 12" id="KW-0472">Membrane</keyword>
<reference evidence="13 14" key="1">
    <citation type="submission" date="2018-10" db="EMBL/GenBank/DDBJ databases">
        <title>Improved assembly of the deer mouse Peromyscus maniculatus genome.</title>
        <authorList>
            <person name="Lassance J.-M."/>
            <person name="Hoekstra H.E."/>
        </authorList>
    </citation>
    <scope>NUCLEOTIDE SEQUENCE [LARGE SCALE GENOMIC DNA]</scope>
</reference>
<feature type="transmembrane region" description="Helical" evidence="12">
    <location>
        <begin position="71"/>
        <end position="92"/>
    </location>
</feature>
<evidence type="ECO:0000256" key="12">
    <source>
        <dbReference type="SAM" id="Phobius"/>
    </source>
</evidence>
<dbReference type="OrthoDB" id="8904098at2759"/>
<keyword evidence="8 12" id="KW-1133">Transmembrane helix</keyword>
<dbReference type="Pfam" id="PF00854">
    <property type="entry name" value="PTR2"/>
    <property type="match status" value="1"/>
</dbReference>
<evidence type="ECO:0000256" key="11">
    <source>
        <dbReference type="ARBA" id="ARBA00070839"/>
    </source>
</evidence>
<comment type="function">
    <text evidence="10">Proton oligopeptide cotransporter.</text>
</comment>